<feature type="region of interest" description="Disordered" evidence="1">
    <location>
        <begin position="682"/>
        <end position="752"/>
    </location>
</feature>
<dbReference type="Gene3D" id="2.30.29.30">
    <property type="entry name" value="Pleckstrin-homology domain (PH domain)/Phosphotyrosine-binding domain (PTB)"/>
    <property type="match status" value="1"/>
</dbReference>
<accession>A0A1G4H9T5</accession>
<feature type="compositionally biased region" description="Low complexity" evidence="1">
    <location>
        <begin position="63"/>
        <end position="87"/>
    </location>
</feature>
<feature type="compositionally biased region" description="Low complexity" evidence="1">
    <location>
        <begin position="710"/>
        <end position="724"/>
    </location>
</feature>
<dbReference type="InterPro" id="IPR001849">
    <property type="entry name" value="PH_domain"/>
</dbReference>
<dbReference type="SUPFAM" id="SSF50729">
    <property type="entry name" value="PH domain-like"/>
    <property type="match status" value="1"/>
</dbReference>
<evidence type="ECO:0000313" key="3">
    <source>
        <dbReference type="EMBL" id="SCO71566.1"/>
    </source>
</evidence>
<feature type="compositionally biased region" description="Polar residues" evidence="1">
    <location>
        <begin position="30"/>
        <end position="39"/>
    </location>
</feature>
<dbReference type="AlphaFoldDB" id="A0A1G4H9T5"/>
<feature type="compositionally biased region" description="Basic and acidic residues" evidence="1">
    <location>
        <begin position="942"/>
        <end position="952"/>
    </location>
</feature>
<feature type="region of interest" description="Disordered" evidence="1">
    <location>
        <begin position="848"/>
        <end position="869"/>
    </location>
</feature>
<feature type="region of interest" description="Disordered" evidence="1">
    <location>
        <begin position="579"/>
        <end position="630"/>
    </location>
</feature>
<dbReference type="InterPro" id="IPR011993">
    <property type="entry name" value="PH-like_dom_sf"/>
</dbReference>
<dbReference type="VEuPathDB" id="PlasmoDB:PVW1_060011100"/>
<dbReference type="VEuPathDB" id="PlasmoDB:PVPAM_060015600"/>
<feature type="region of interest" description="Disordered" evidence="1">
    <location>
        <begin position="893"/>
        <end position="960"/>
    </location>
</feature>
<feature type="compositionally biased region" description="Basic and acidic residues" evidence="1">
    <location>
        <begin position="539"/>
        <end position="553"/>
    </location>
</feature>
<feature type="region of interest" description="Disordered" evidence="1">
    <location>
        <begin position="538"/>
        <end position="565"/>
    </location>
</feature>
<dbReference type="EMBL" id="LT615261">
    <property type="protein sequence ID" value="SCO71566.1"/>
    <property type="molecule type" value="Genomic_DNA"/>
</dbReference>
<name>A0A1G4H9T5_PLAVI</name>
<feature type="compositionally biased region" description="Basic and acidic residues" evidence="1">
    <location>
        <begin position="912"/>
        <end position="931"/>
    </location>
</feature>
<dbReference type="CDD" id="cd13365">
    <property type="entry name" value="PH_PLC_plant-like"/>
    <property type="match status" value="1"/>
</dbReference>
<evidence type="ECO:0000259" key="2">
    <source>
        <dbReference type="PROSITE" id="PS50003"/>
    </source>
</evidence>
<proteinExistence type="predicted"/>
<dbReference type="PROSITE" id="PS50003">
    <property type="entry name" value="PH_DOMAIN"/>
    <property type="match status" value="1"/>
</dbReference>
<feature type="domain" description="PH" evidence="2">
    <location>
        <begin position="389"/>
        <end position="497"/>
    </location>
</feature>
<protein>
    <recommendedName>
        <fullName evidence="2">PH domain-containing protein</fullName>
    </recommendedName>
</protein>
<evidence type="ECO:0000313" key="4">
    <source>
        <dbReference type="Proteomes" id="UP000305196"/>
    </source>
</evidence>
<feature type="region of interest" description="Disordered" evidence="1">
    <location>
        <begin position="1"/>
        <end position="39"/>
    </location>
</feature>
<dbReference type="VEuPathDB" id="PlasmoDB:PVP01_0604800"/>
<feature type="region of interest" description="Disordered" evidence="1">
    <location>
        <begin position="792"/>
        <end position="811"/>
    </location>
</feature>
<dbReference type="Proteomes" id="UP000305196">
    <property type="component" value="Chromosome 6"/>
</dbReference>
<feature type="compositionally biased region" description="Polar residues" evidence="1">
    <location>
        <begin position="582"/>
        <end position="591"/>
    </location>
</feature>
<feature type="compositionally biased region" description="Polar residues" evidence="1">
    <location>
        <begin position="853"/>
        <end position="864"/>
    </location>
</feature>
<gene>
    <name evidence="3" type="ORF">PVC01_060010300</name>
</gene>
<organism evidence="3 4">
    <name type="scientific">Plasmodium vivax</name>
    <name type="common">malaria parasite P. vivax</name>
    <dbReference type="NCBI Taxonomy" id="5855"/>
    <lineage>
        <taxon>Eukaryota</taxon>
        <taxon>Sar</taxon>
        <taxon>Alveolata</taxon>
        <taxon>Apicomplexa</taxon>
        <taxon>Aconoidasida</taxon>
        <taxon>Haemosporida</taxon>
        <taxon>Plasmodiidae</taxon>
        <taxon>Plasmodium</taxon>
        <taxon>Plasmodium (Plasmodium)</taxon>
    </lineage>
</organism>
<dbReference type="VEuPathDB" id="PlasmoDB:PVX_001845"/>
<evidence type="ECO:0000256" key="1">
    <source>
        <dbReference type="SAM" id="MobiDB-lite"/>
    </source>
</evidence>
<feature type="compositionally biased region" description="Basic and acidic residues" evidence="1">
    <location>
        <begin position="893"/>
        <end position="902"/>
    </location>
</feature>
<sequence length="1028" mass="114876">MNEAKKCPDQRPDQRPPEEDPQFDGPCGNGENSNDGSVANISNIATVNFASLEREFRRIYRYPSQERPPSVSQQSQPSEQSEVNETNEANEADETHEDDYFCGKARGSAHVMPNQSSEETLHTQRAGMHTEGSVGRALPRGEQKQRADHYGGMLPPQFERRGPTGMSSQGNFASTNSIEHILRSIQEDTILGINGGGGGNSGGCSSNVAPRLADAVDAVQAIHPVRGSPPADAALVASPSASSIRSPAASAVSAVYAVYAASPAAPPQMCRLWWGDKPFAYRWERGMNRQEVQRCVHNFCINIANEEFYLVRLERLPEDNLLKEKQKNIQRILLRGNTYAYYKLCERYEHHSLGDLQPNEEYLIKRKNQVQEKLMNPLNFPEVLRAIEYTKEGGNLLKHTVYSIPHLRFFFISKDLNFIKWFSSRKTDEQCKIYFDKINSLEIKIVHEHLLENLKVNILKRLSFSIVYMNEKKKVTLTCKSLQEFNYWVTTIRALMFRAKRMKTTRSVLLSHVSGGDGDEGAGGDTLSQEWSNSIARWRGAEGDAGRPDRREVSLSGNSRPSKVCASSKLCGFSKPCASSKLCESSTSSNPRGGGDPSKWSPQHGEAQPNKGCELKGQSGSTKKELHTEEGKTSLESFHLYKLIVFPDCNLCQVKTKFYLLKEKAYKYRILIEKEIDEYHMEGGLHPEGGTNLEGDANTERAPPPRRNSPPRFHFNFSGNFSGNEAGKEDPARGGTLSKGKRKGTWSSSSSPHVALPEVYTLNRETNLSIRDGGEVSRGTTPSLAAAGEAAALGGRGDPVGGNHEDEAEEDTDQFKLQLIVKIYNRIDVKLKQVQKDIMHVVQVLKREESEQPAEQPTEKQPSPQGGIAGFSLEHLWKYTTDAYRTLEGKIYKAGDNRHGGDSHYVGGGRYSGDDRYAGDGRYSGDGRYPHSNEPPPQLPRSELRQREERPDPLAPKACRKQSSQLIHDILFDMWLCEMEFGNIEDIYATYVSCSKRKKNFMANVDAPAFVKNISQQISSTILRYMNM</sequence>
<feature type="region of interest" description="Disordered" evidence="1">
    <location>
        <begin position="60"/>
        <end position="96"/>
    </location>
</feature>
<reference evidence="3 4" key="1">
    <citation type="submission" date="2016-07" db="EMBL/GenBank/DDBJ databases">
        <authorList>
            <consortium name="Pathogen Informatics"/>
        </authorList>
    </citation>
    <scope>NUCLEOTIDE SEQUENCE [LARGE SCALE GENOMIC DNA]</scope>
</reference>
<feature type="compositionally biased region" description="Basic and acidic residues" evidence="1">
    <location>
        <begin position="1"/>
        <end position="18"/>
    </location>
</feature>